<reference evidence="8" key="2">
    <citation type="submission" date="2023-05" db="EMBL/GenBank/DDBJ databases">
        <authorList>
            <consortium name="Lawrence Berkeley National Laboratory"/>
            <person name="Steindorff A."/>
            <person name="Hensen N."/>
            <person name="Bonometti L."/>
            <person name="Westerberg I."/>
            <person name="Brannstrom I.O."/>
            <person name="Guillou S."/>
            <person name="Cros-Aarteil S."/>
            <person name="Calhoun S."/>
            <person name="Haridas S."/>
            <person name="Kuo A."/>
            <person name="Mondo S."/>
            <person name="Pangilinan J."/>
            <person name="Riley R."/>
            <person name="Labutti K."/>
            <person name="Andreopoulos B."/>
            <person name="Lipzen A."/>
            <person name="Chen C."/>
            <person name="Yanf M."/>
            <person name="Daum C."/>
            <person name="Ng V."/>
            <person name="Clum A."/>
            <person name="Ohm R."/>
            <person name="Martin F."/>
            <person name="Silar P."/>
            <person name="Natvig D."/>
            <person name="Lalanne C."/>
            <person name="Gautier V."/>
            <person name="Ament-Velasquez S.L."/>
            <person name="Kruys A."/>
            <person name="Hutchinson M.I."/>
            <person name="Powell A.J."/>
            <person name="Barry K."/>
            <person name="Miller A.N."/>
            <person name="Grigoriev I.V."/>
            <person name="Debuchy R."/>
            <person name="Gladieux P."/>
            <person name="Thoren M.H."/>
            <person name="Johannesson H."/>
        </authorList>
    </citation>
    <scope>NUCLEOTIDE SEQUENCE</scope>
    <source>
        <strain evidence="8">PSN293</strain>
    </source>
</reference>
<dbReference type="PANTHER" id="PTHR33048:SF55">
    <property type="entry name" value="INTEGRAL MEMBRANE PROTEIN"/>
    <property type="match status" value="1"/>
</dbReference>
<dbReference type="Pfam" id="PF20684">
    <property type="entry name" value="Fung_rhodopsin"/>
    <property type="match status" value="1"/>
</dbReference>
<feature type="transmembrane region" description="Helical" evidence="6">
    <location>
        <begin position="178"/>
        <end position="201"/>
    </location>
</feature>
<evidence type="ECO:0000256" key="3">
    <source>
        <dbReference type="ARBA" id="ARBA00022989"/>
    </source>
</evidence>
<dbReference type="InterPro" id="IPR049326">
    <property type="entry name" value="Rhodopsin_dom_fungi"/>
</dbReference>
<comment type="subcellular location">
    <subcellularLocation>
        <location evidence="1">Membrane</location>
        <topology evidence="1">Multi-pass membrane protein</topology>
    </subcellularLocation>
</comment>
<evidence type="ECO:0000256" key="6">
    <source>
        <dbReference type="SAM" id="Phobius"/>
    </source>
</evidence>
<keyword evidence="3 6" id="KW-1133">Transmembrane helix</keyword>
<comment type="similarity">
    <text evidence="5">Belongs to the SAT4 family.</text>
</comment>
<sequence length="276" mass="31041">MANATAAPEPLSQEYINESRVHWILIPVAIFSFLVIVLVSLRFWARRLGTGNGLRADDWTCLAATIFALATNALFIAMTFHGFGRHVKTVTPQDLSRGLFLWWFAQISYKISLQLTKISLLQLYLRIFGHLIPWFKRTAYTLICLLAIYTVATCSVSFAQCTPISDAWANCINLKAFFIFNGTFALLTDLIVLLVPIPLVYTLNPARHQKVALIPLFALGTFIVVISAQRLFFLVTSKPGRDDLTYDLLSTMWTIIEYNLGLVCACAPIVRVFVLK</sequence>
<keyword evidence="2 6" id="KW-0812">Transmembrane</keyword>
<dbReference type="Proteomes" id="UP001301769">
    <property type="component" value="Unassembled WGS sequence"/>
</dbReference>
<dbReference type="PANTHER" id="PTHR33048">
    <property type="entry name" value="PTH11-LIKE INTEGRAL MEMBRANE PROTEIN (AFU_ORTHOLOGUE AFUA_5G11245)"/>
    <property type="match status" value="1"/>
</dbReference>
<evidence type="ECO:0000256" key="4">
    <source>
        <dbReference type="ARBA" id="ARBA00023136"/>
    </source>
</evidence>
<feature type="transmembrane region" description="Helical" evidence="6">
    <location>
        <begin position="100"/>
        <end position="125"/>
    </location>
</feature>
<comment type="caution">
    <text evidence="8">The sequence shown here is derived from an EMBL/GenBank/DDBJ whole genome shotgun (WGS) entry which is preliminary data.</text>
</comment>
<dbReference type="EMBL" id="MU858375">
    <property type="protein sequence ID" value="KAK4206622.1"/>
    <property type="molecule type" value="Genomic_DNA"/>
</dbReference>
<gene>
    <name evidence="8" type="ORF">QBC37DRAFT_300415</name>
</gene>
<evidence type="ECO:0000313" key="9">
    <source>
        <dbReference type="Proteomes" id="UP001301769"/>
    </source>
</evidence>
<evidence type="ECO:0000313" key="8">
    <source>
        <dbReference type="EMBL" id="KAK4206622.1"/>
    </source>
</evidence>
<reference evidence="8" key="1">
    <citation type="journal article" date="2023" name="Mol. Phylogenet. Evol.">
        <title>Genome-scale phylogeny and comparative genomics of the fungal order Sordariales.</title>
        <authorList>
            <person name="Hensen N."/>
            <person name="Bonometti L."/>
            <person name="Westerberg I."/>
            <person name="Brannstrom I.O."/>
            <person name="Guillou S."/>
            <person name="Cros-Aarteil S."/>
            <person name="Calhoun S."/>
            <person name="Haridas S."/>
            <person name="Kuo A."/>
            <person name="Mondo S."/>
            <person name="Pangilinan J."/>
            <person name="Riley R."/>
            <person name="LaButti K."/>
            <person name="Andreopoulos B."/>
            <person name="Lipzen A."/>
            <person name="Chen C."/>
            <person name="Yan M."/>
            <person name="Daum C."/>
            <person name="Ng V."/>
            <person name="Clum A."/>
            <person name="Steindorff A."/>
            <person name="Ohm R.A."/>
            <person name="Martin F."/>
            <person name="Silar P."/>
            <person name="Natvig D.O."/>
            <person name="Lalanne C."/>
            <person name="Gautier V."/>
            <person name="Ament-Velasquez S.L."/>
            <person name="Kruys A."/>
            <person name="Hutchinson M.I."/>
            <person name="Powell A.J."/>
            <person name="Barry K."/>
            <person name="Miller A.N."/>
            <person name="Grigoriev I.V."/>
            <person name="Debuchy R."/>
            <person name="Gladieux P."/>
            <person name="Hiltunen Thoren M."/>
            <person name="Johannesson H."/>
        </authorList>
    </citation>
    <scope>NUCLEOTIDE SEQUENCE</scope>
    <source>
        <strain evidence="8">PSN293</strain>
    </source>
</reference>
<keyword evidence="9" id="KW-1185">Reference proteome</keyword>
<dbReference type="InterPro" id="IPR052337">
    <property type="entry name" value="SAT4-like"/>
</dbReference>
<feature type="transmembrane region" description="Helical" evidence="6">
    <location>
        <begin position="213"/>
        <end position="235"/>
    </location>
</feature>
<feature type="transmembrane region" description="Helical" evidence="6">
    <location>
        <begin position="137"/>
        <end position="158"/>
    </location>
</feature>
<feature type="transmembrane region" description="Helical" evidence="6">
    <location>
        <begin position="255"/>
        <end position="274"/>
    </location>
</feature>
<feature type="transmembrane region" description="Helical" evidence="6">
    <location>
        <begin position="61"/>
        <end position="80"/>
    </location>
</feature>
<organism evidence="8 9">
    <name type="scientific">Rhypophila decipiens</name>
    <dbReference type="NCBI Taxonomy" id="261697"/>
    <lineage>
        <taxon>Eukaryota</taxon>
        <taxon>Fungi</taxon>
        <taxon>Dikarya</taxon>
        <taxon>Ascomycota</taxon>
        <taxon>Pezizomycotina</taxon>
        <taxon>Sordariomycetes</taxon>
        <taxon>Sordariomycetidae</taxon>
        <taxon>Sordariales</taxon>
        <taxon>Naviculisporaceae</taxon>
        <taxon>Rhypophila</taxon>
    </lineage>
</organism>
<evidence type="ECO:0000256" key="5">
    <source>
        <dbReference type="ARBA" id="ARBA00038359"/>
    </source>
</evidence>
<accession>A0AAN6XZP4</accession>
<keyword evidence="4 6" id="KW-0472">Membrane</keyword>
<evidence type="ECO:0000259" key="7">
    <source>
        <dbReference type="Pfam" id="PF20684"/>
    </source>
</evidence>
<evidence type="ECO:0000256" key="1">
    <source>
        <dbReference type="ARBA" id="ARBA00004141"/>
    </source>
</evidence>
<dbReference type="GO" id="GO:0016020">
    <property type="term" value="C:membrane"/>
    <property type="evidence" value="ECO:0007669"/>
    <property type="project" value="UniProtKB-SubCell"/>
</dbReference>
<dbReference type="AlphaFoldDB" id="A0AAN6XZP4"/>
<feature type="domain" description="Rhodopsin" evidence="7">
    <location>
        <begin position="41"/>
        <end position="273"/>
    </location>
</feature>
<protein>
    <recommendedName>
        <fullName evidence="7">Rhodopsin domain-containing protein</fullName>
    </recommendedName>
</protein>
<name>A0AAN6XZP4_9PEZI</name>
<evidence type="ECO:0000256" key="2">
    <source>
        <dbReference type="ARBA" id="ARBA00022692"/>
    </source>
</evidence>
<feature type="non-terminal residue" evidence="8">
    <location>
        <position position="276"/>
    </location>
</feature>
<proteinExistence type="inferred from homology"/>
<feature type="transmembrane region" description="Helical" evidence="6">
    <location>
        <begin position="20"/>
        <end position="41"/>
    </location>
</feature>